<reference evidence="1 2" key="1">
    <citation type="journal article" date="2016" name="Int. J. Syst. Evol. Microbiol.">
        <title>Descriptions of Anaerotaenia torta gen. nov., sp. nov. and Anaerocolumna cellulosilytica gen. nov., sp. nov. isolated from a methanogenic reactor of cattle waste.</title>
        <authorList>
            <person name="Uek A."/>
            <person name="Ohtaki Y."/>
            <person name="Kaku N."/>
            <person name="Ueki K."/>
        </authorList>
    </citation>
    <scope>NUCLEOTIDE SEQUENCE [LARGE SCALE GENOMIC DNA]</scope>
    <source>
        <strain evidence="1 2">SN021</strain>
    </source>
</reference>
<dbReference type="Proteomes" id="UP000515561">
    <property type="component" value="Chromosome"/>
</dbReference>
<dbReference type="EMBL" id="AP023367">
    <property type="protein sequence ID" value="BCJ96607.1"/>
    <property type="molecule type" value="Genomic_DNA"/>
</dbReference>
<dbReference type="RefSeq" id="WP_184091903.1">
    <property type="nucleotide sequence ID" value="NZ_AP023367.1"/>
</dbReference>
<sequence>MELHESVLISLLSYAIRAEHPAFNEVNNISWDRLFEEAAAHQVHTLLYPLIADLGEDSIPAPLLSKWKQETKSAAARQLQHVEQVNTIIKVFHNNSISVIALKGLVLRNYYPKPELRTMGDGDLLIHKANMKKAKKLLQKMGYRLKENTPRHFCFSHKYFPLLEMHQCLSEKEIQCIYPDLTTAVLKRSERIEIKGMDASIFTLSIEDMFLHLLLHFAGHLMSEGIGLRSVCDIVLFLEKEGLKLDMGYLQDKLLTCRLTHLAATLVRLCEKYFSLKLPCIFPGAVEDSDVDLLMEDILDAGVYGRKTMNRDISGSLLKYYSSCNHEKHNTLTLKHKALFYFPCSKWLHSRYWYAKKFPLLLPVAWIHRGLRNCFRLKSLYLYKEAAIISQNRALLINRLKLR</sequence>
<dbReference type="Pfam" id="PF14907">
    <property type="entry name" value="NTP_transf_5"/>
    <property type="match status" value="1"/>
</dbReference>
<proteinExistence type="predicted"/>
<organism evidence="1 2">
    <name type="scientific">Anaerocolumna cellulosilytica</name>
    <dbReference type="NCBI Taxonomy" id="433286"/>
    <lineage>
        <taxon>Bacteria</taxon>
        <taxon>Bacillati</taxon>
        <taxon>Bacillota</taxon>
        <taxon>Clostridia</taxon>
        <taxon>Lachnospirales</taxon>
        <taxon>Lachnospiraceae</taxon>
        <taxon>Anaerocolumna</taxon>
    </lineage>
</organism>
<dbReference type="InterPro" id="IPR039498">
    <property type="entry name" value="NTP_transf_5"/>
</dbReference>
<gene>
    <name evidence="1" type="ORF">acsn021_41760</name>
</gene>
<evidence type="ECO:0000313" key="2">
    <source>
        <dbReference type="Proteomes" id="UP000515561"/>
    </source>
</evidence>
<evidence type="ECO:0000313" key="1">
    <source>
        <dbReference type="EMBL" id="BCJ96607.1"/>
    </source>
</evidence>
<dbReference type="AlphaFoldDB" id="A0A6S6R910"/>
<protein>
    <submittedName>
        <fullName evidence="1">Uncharacterized protein</fullName>
    </submittedName>
</protein>
<accession>A0A6S6R910</accession>
<keyword evidence="2" id="KW-1185">Reference proteome</keyword>
<dbReference type="KEGG" id="acel:acsn021_41760"/>
<name>A0A6S6R910_9FIRM</name>